<reference evidence="5" key="1">
    <citation type="submission" date="2021-07" db="EMBL/GenBank/DDBJ databases">
        <authorList>
            <person name="Catto M.A."/>
            <person name="Jacobson A."/>
            <person name="Kennedy G."/>
            <person name="Labadie P."/>
            <person name="Hunt B.G."/>
            <person name="Srinivasan R."/>
        </authorList>
    </citation>
    <scope>NUCLEOTIDE SEQUENCE</scope>
    <source>
        <strain evidence="5">PL_HMW_Pooled</strain>
        <tissue evidence="5">Head</tissue>
    </source>
</reference>
<evidence type="ECO:0000313" key="5">
    <source>
        <dbReference type="EMBL" id="KAK3919158.1"/>
    </source>
</evidence>
<dbReference type="PANTHER" id="PTHR10353">
    <property type="entry name" value="GLYCOSYL HYDROLASE"/>
    <property type="match status" value="1"/>
</dbReference>
<gene>
    <name evidence="5" type="ORF">KUF71_008307</name>
</gene>
<evidence type="ECO:0000256" key="4">
    <source>
        <dbReference type="RuleBase" id="RU003690"/>
    </source>
</evidence>
<comment type="similarity">
    <text evidence="1 4">Belongs to the glycosyl hydrolase 1 family.</text>
</comment>
<dbReference type="AlphaFoldDB" id="A0AAE1LGT7"/>
<dbReference type="PRINTS" id="PR00131">
    <property type="entry name" value="GLHYDRLASE1"/>
</dbReference>
<dbReference type="Gene3D" id="3.20.20.80">
    <property type="entry name" value="Glycosidases"/>
    <property type="match status" value="1"/>
</dbReference>
<comment type="caution">
    <text evidence="5">The sequence shown here is derived from an EMBL/GenBank/DDBJ whole genome shotgun (WGS) entry which is preliminary data.</text>
</comment>
<dbReference type="GO" id="GO:0008422">
    <property type="term" value="F:beta-glucosidase activity"/>
    <property type="evidence" value="ECO:0007669"/>
    <property type="project" value="TreeGrafter"/>
</dbReference>
<dbReference type="PANTHER" id="PTHR10353:SF36">
    <property type="entry name" value="LP05116P"/>
    <property type="match status" value="1"/>
</dbReference>
<name>A0AAE1LGT7_9NEOP</name>
<dbReference type="InterPro" id="IPR001360">
    <property type="entry name" value="Glyco_hydro_1"/>
</dbReference>
<dbReference type="Proteomes" id="UP001219518">
    <property type="component" value="Unassembled WGS sequence"/>
</dbReference>
<sequence length="457" mass="52367">MNASDTAADSYHRYKEDIAIAAKLKLQVYRFSFSWSRLLPDGDVSKPNMEGVEYYHNLINEMVKHNLTPFGTVYHFDHPQVLEDQFQGWQSRQMITKFRDYARFVFKEYSSKVKMWTTINEPNVVCTYFGTLLTTAGFVKPEDYDNFKCMHYVTLAHAEAYRVFQEEKFEGSVGVNTWIAVAKPNTTSVEDTFATEVFNQLHIGSILHPVVFGDYPDMVKTFTGTQRPVFTEKEKEILKGSTDFINLNIYVEGNVAFKDPSTPPETQPFSGPGAIVQNMIKGVDFISFRFVDSEGKRCEKYPTFQIAPGAMRSALLWTWQRYKLPLVVSENGISLTKGMDEQFRYAYYSAFLRSLVSTVNDFKVNVLAYCVWSLIDTFEWSAGYDAKYGIAAVDYEGGSLNRSLRYPTDFWMSLAEQRAVPFVEIPASSASSHISYDKFPLFLMTVALRALVIFMRH</sequence>
<reference evidence="5" key="2">
    <citation type="journal article" date="2023" name="BMC Genomics">
        <title>Pest status, molecular evolution, and epigenetic factors derived from the genome assembly of Frankliniella fusca, a thysanopteran phytovirus vector.</title>
        <authorList>
            <person name="Catto M.A."/>
            <person name="Labadie P.E."/>
            <person name="Jacobson A.L."/>
            <person name="Kennedy G.G."/>
            <person name="Srinivasan R."/>
            <person name="Hunt B.G."/>
        </authorList>
    </citation>
    <scope>NUCLEOTIDE SEQUENCE</scope>
    <source>
        <strain evidence="5">PL_HMW_Pooled</strain>
    </source>
</reference>
<dbReference type="SUPFAM" id="SSF51445">
    <property type="entry name" value="(Trans)glycosidases"/>
    <property type="match status" value="1"/>
</dbReference>
<evidence type="ECO:0000256" key="1">
    <source>
        <dbReference type="ARBA" id="ARBA00010838"/>
    </source>
</evidence>
<keyword evidence="6" id="KW-1185">Reference proteome</keyword>
<dbReference type="EMBL" id="JAHWGI010000970">
    <property type="protein sequence ID" value="KAK3919158.1"/>
    <property type="molecule type" value="Genomic_DNA"/>
</dbReference>
<dbReference type="GO" id="GO:0005975">
    <property type="term" value="P:carbohydrate metabolic process"/>
    <property type="evidence" value="ECO:0007669"/>
    <property type="project" value="InterPro"/>
</dbReference>
<proteinExistence type="inferred from homology"/>
<organism evidence="5 6">
    <name type="scientific">Frankliniella fusca</name>
    <dbReference type="NCBI Taxonomy" id="407009"/>
    <lineage>
        <taxon>Eukaryota</taxon>
        <taxon>Metazoa</taxon>
        <taxon>Ecdysozoa</taxon>
        <taxon>Arthropoda</taxon>
        <taxon>Hexapoda</taxon>
        <taxon>Insecta</taxon>
        <taxon>Pterygota</taxon>
        <taxon>Neoptera</taxon>
        <taxon>Paraneoptera</taxon>
        <taxon>Thysanoptera</taxon>
        <taxon>Terebrantia</taxon>
        <taxon>Thripoidea</taxon>
        <taxon>Thripidae</taxon>
        <taxon>Frankliniella</taxon>
    </lineage>
</organism>
<evidence type="ECO:0000313" key="6">
    <source>
        <dbReference type="Proteomes" id="UP001219518"/>
    </source>
</evidence>
<dbReference type="InterPro" id="IPR017853">
    <property type="entry name" value="GH"/>
</dbReference>
<evidence type="ECO:0000256" key="2">
    <source>
        <dbReference type="ARBA" id="ARBA00022801"/>
    </source>
</evidence>
<evidence type="ECO:0000256" key="3">
    <source>
        <dbReference type="ARBA" id="ARBA00023295"/>
    </source>
</evidence>
<dbReference type="Pfam" id="PF00232">
    <property type="entry name" value="Glyco_hydro_1"/>
    <property type="match status" value="1"/>
</dbReference>
<keyword evidence="3" id="KW-0326">Glycosidase</keyword>
<protein>
    <submittedName>
        <fullName evidence="5">Cyanidin 3-O-glucoside 7-O-glucosyltransferase (Acyl-glucose)</fullName>
    </submittedName>
</protein>
<accession>A0AAE1LGT7</accession>
<keyword evidence="2" id="KW-0378">Hydrolase</keyword>